<reference evidence="1 2" key="1">
    <citation type="submission" date="2007-08" db="EMBL/GenBank/DDBJ databases">
        <title>Complete sequence of Thermotoga lettingae TMO.</title>
        <authorList>
            <consortium name="US DOE Joint Genome Institute"/>
            <person name="Copeland A."/>
            <person name="Lucas S."/>
            <person name="Lapidus A."/>
            <person name="Barry K."/>
            <person name="Glavina del Rio T."/>
            <person name="Dalin E."/>
            <person name="Tice H."/>
            <person name="Pitluck S."/>
            <person name="Foster B."/>
            <person name="Bruce D."/>
            <person name="Schmutz J."/>
            <person name="Larimer F."/>
            <person name="Land M."/>
            <person name="Hauser L."/>
            <person name="Kyrpides N."/>
            <person name="Mikhailova N."/>
            <person name="Nelson K."/>
            <person name="Gogarten J.P."/>
            <person name="Noll K."/>
            <person name="Richardson P."/>
        </authorList>
    </citation>
    <scope>NUCLEOTIDE SEQUENCE [LARGE SCALE GENOMIC DNA]</scope>
    <source>
        <strain evidence="2">ATCC BAA-301 / DSM 14385 / NBRC 107922 / TMO</strain>
    </source>
</reference>
<dbReference type="RefSeq" id="WP_012002550.1">
    <property type="nucleotide sequence ID" value="NC_009828.1"/>
</dbReference>
<name>A8F4I5_PSELT</name>
<dbReference type="STRING" id="416591.Tlet_0502"/>
<dbReference type="OrthoDB" id="36882at2"/>
<dbReference type="Proteomes" id="UP000002016">
    <property type="component" value="Chromosome"/>
</dbReference>
<dbReference type="eggNOG" id="ENOG503310D">
    <property type="taxonomic scope" value="Bacteria"/>
</dbReference>
<dbReference type="AlphaFoldDB" id="A8F4I5"/>
<dbReference type="KEGG" id="tle:Tlet_0502"/>
<proteinExistence type="predicted"/>
<organism evidence="1 2">
    <name type="scientific">Pseudothermotoga lettingae (strain ATCC BAA-301 / DSM 14385 / NBRC 107922 / TMO)</name>
    <name type="common">Thermotoga lettingae</name>
    <dbReference type="NCBI Taxonomy" id="416591"/>
    <lineage>
        <taxon>Bacteria</taxon>
        <taxon>Thermotogati</taxon>
        <taxon>Thermotogota</taxon>
        <taxon>Thermotogae</taxon>
        <taxon>Thermotogales</taxon>
        <taxon>Thermotogaceae</taxon>
        <taxon>Pseudothermotoga</taxon>
    </lineage>
</organism>
<reference evidence="1 2" key="2">
    <citation type="journal article" date="2009" name="Proc. Natl. Acad. Sci. U.S.A.">
        <title>On the chimeric nature, thermophilic origin, and phylogenetic placement of the Thermotogales.</title>
        <authorList>
            <person name="Zhaxybayeva O."/>
            <person name="Swithers K.S."/>
            <person name="Lapierre P."/>
            <person name="Fournier G.P."/>
            <person name="Bickhart D.M."/>
            <person name="DeBoy R.T."/>
            <person name="Nelson K.E."/>
            <person name="Nesbo C.L."/>
            <person name="Doolittle W.F."/>
            <person name="Gogarten J.P."/>
            <person name="Noll K.M."/>
        </authorList>
    </citation>
    <scope>NUCLEOTIDE SEQUENCE [LARGE SCALE GENOMIC DNA]</scope>
    <source>
        <strain evidence="2">ATCC BAA-301 / DSM 14385 / NBRC 107922 / TMO</strain>
    </source>
</reference>
<evidence type="ECO:0000313" key="1">
    <source>
        <dbReference type="EMBL" id="ABV33069.1"/>
    </source>
</evidence>
<dbReference type="EMBL" id="CP000812">
    <property type="protein sequence ID" value="ABV33069.1"/>
    <property type="molecule type" value="Genomic_DNA"/>
</dbReference>
<accession>A8F4I5</accession>
<evidence type="ECO:0000313" key="2">
    <source>
        <dbReference type="Proteomes" id="UP000002016"/>
    </source>
</evidence>
<gene>
    <name evidence="1" type="ordered locus">Tlet_0502</name>
</gene>
<dbReference type="HOGENOM" id="CLU_072793_0_0_0"/>
<keyword evidence="2" id="KW-1185">Reference proteome</keyword>
<sequence>MQIFHKMITAIDITKRYVEVIRGRKSRGVLTLLDKFYQQGEDTSKILEQLAKKVNSDVEDIVAVNFPSENLLFFTIDIPGGLKMKDERDYTKTEISRLLNLSAQEIVVEPIRNPLNKALVIVAKQRDVNEAITKVVSAGFPEPDVMLPDIFKYLELVEIKNSSITTLIVLAPDYGAIILFMAQTPIGVRTFTYSSWEILDILREETGITAEDFMNNPAILKDNTSADSIIESVLVDLPYTVERETIFLLNTILPGTSIREISKFYLLFDPPILTEQSVKIFNSIDSFQNKIENVKLSVNPDKVGLGALGIFIRGGAEFGKNKLVQTQKTDS</sequence>
<protein>
    <recommendedName>
        <fullName evidence="3">Tfp pilus assembly protein ATPase PilM-like protein</fullName>
    </recommendedName>
</protein>
<evidence type="ECO:0008006" key="3">
    <source>
        <dbReference type="Google" id="ProtNLM"/>
    </source>
</evidence>